<protein>
    <submittedName>
        <fullName evidence="2">Uncharacterized protein</fullName>
    </submittedName>
</protein>
<name>A0AAV5NUA2_9VIBR</name>
<accession>A0AAV5NUA2</accession>
<evidence type="ECO:0000313" key="3">
    <source>
        <dbReference type="Proteomes" id="UP001156690"/>
    </source>
</evidence>
<dbReference type="AlphaFoldDB" id="A0AAV5NUA2"/>
<dbReference type="RefSeq" id="WP_126606548.1">
    <property type="nucleotide sequence ID" value="NZ_AP025145.1"/>
</dbReference>
<keyword evidence="3" id="KW-1185">Reference proteome</keyword>
<dbReference type="Proteomes" id="UP001156690">
    <property type="component" value="Unassembled WGS sequence"/>
</dbReference>
<comment type="caution">
    <text evidence="2">The sequence shown here is derived from an EMBL/GenBank/DDBJ whole genome shotgun (WGS) entry which is preliminary data.</text>
</comment>
<evidence type="ECO:0000256" key="1">
    <source>
        <dbReference type="SAM" id="SignalP"/>
    </source>
</evidence>
<proteinExistence type="predicted"/>
<sequence length="150" mass="16833">MKHLLGLGRTSLLLSLSTLFSPFSLGFDLNNYSTSLDYAQVKQVKAVQNANKSWCFHTTVRHNDQSWEHYADEWQVIDLEGNVLGVRPLAHPHDNEQPFTRSKCGIQIPQSITKVAVRAKCNVHGYGGKPIILDLTASKGDGYLVRRINE</sequence>
<organism evidence="2 3">
    <name type="scientific">Vibrio penaeicida</name>
    <dbReference type="NCBI Taxonomy" id="104609"/>
    <lineage>
        <taxon>Bacteria</taxon>
        <taxon>Pseudomonadati</taxon>
        <taxon>Pseudomonadota</taxon>
        <taxon>Gammaproteobacteria</taxon>
        <taxon>Vibrionales</taxon>
        <taxon>Vibrionaceae</taxon>
        <taxon>Vibrio</taxon>
    </lineage>
</organism>
<gene>
    <name evidence="2" type="ORF">GCM10007932_33750</name>
</gene>
<feature type="chain" id="PRO_5043786589" evidence="1">
    <location>
        <begin position="27"/>
        <end position="150"/>
    </location>
</feature>
<reference evidence="3" key="1">
    <citation type="journal article" date="2019" name="Int. J. Syst. Evol. Microbiol.">
        <title>The Global Catalogue of Microorganisms (GCM) 10K type strain sequencing project: providing services to taxonomists for standard genome sequencing and annotation.</title>
        <authorList>
            <consortium name="The Broad Institute Genomics Platform"/>
            <consortium name="The Broad Institute Genome Sequencing Center for Infectious Disease"/>
            <person name="Wu L."/>
            <person name="Ma J."/>
        </authorList>
    </citation>
    <scope>NUCLEOTIDE SEQUENCE [LARGE SCALE GENOMIC DNA]</scope>
    <source>
        <strain evidence="3">NBRC 15640</strain>
    </source>
</reference>
<evidence type="ECO:0000313" key="2">
    <source>
        <dbReference type="EMBL" id="GLQ74015.1"/>
    </source>
</evidence>
<dbReference type="EMBL" id="BSNX01000041">
    <property type="protein sequence ID" value="GLQ74015.1"/>
    <property type="molecule type" value="Genomic_DNA"/>
</dbReference>
<feature type="signal peptide" evidence="1">
    <location>
        <begin position="1"/>
        <end position="26"/>
    </location>
</feature>
<keyword evidence="1" id="KW-0732">Signal</keyword>